<dbReference type="CDD" id="cd22386">
    <property type="entry name" value="KH-I_KHDC4_rpt2"/>
    <property type="match status" value="1"/>
</dbReference>
<dbReference type="Pfam" id="PF22675">
    <property type="entry name" value="KH-I_KHDC4-BBP"/>
    <property type="match status" value="1"/>
</dbReference>
<evidence type="ECO:0000313" key="9">
    <source>
        <dbReference type="Proteomes" id="UP000002358"/>
    </source>
</evidence>
<evidence type="ECO:0000256" key="4">
    <source>
        <dbReference type="ARBA" id="ARBA00045732"/>
    </source>
</evidence>
<feature type="domain" description="ATP-dependent RNA helicase PRP5/DDX46/KHDC4 KH" evidence="7">
    <location>
        <begin position="46"/>
        <end position="125"/>
    </location>
</feature>
<name>A0A7M7Q2P9_NASVI</name>
<dbReference type="PANTHER" id="PTHR15744:SF0">
    <property type="entry name" value="KH HOMOLOGY DOMAIN-CONTAINING PROTEIN 4"/>
    <property type="match status" value="1"/>
</dbReference>
<feature type="compositionally biased region" description="Pro residues" evidence="5">
    <location>
        <begin position="822"/>
        <end position="831"/>
    </location>
</feature>
<dbReference type="FunFam" id="3.30.1370.10:FF:000037">
    <property type="entry name" value="KH domain protein"/>
    <property type="match status" value="1"/>
</dbReference>
<organism evidence="8 9">
    <name type="scientific">Nasonia vitripennis</name>
    <name type="common">Parasitic wasp</name>
    <dbReference type="NCBI Taxonomy" id="7425"/>
    <lineage>
        <taxon>Eukaryota</taxon>
        <taxon>Metazoa</taxon>
        <taxon>Ecdysozoa</taxon>
        <taxon>Arthropoda</taxon>
        <taxon>Hexapoda</taxon>
        <taxon>Insecta</taxon>
        <taxon>Pterygota</taxon>
        <taxon>Neoptera</taxon>
        <taxon>Endopterygota</taxon>
        <taxon>Hymenoptera</taxon>
        <taxon>Apocrita</taxon>
        <taxon>Proctotrupomorpha</taxon>
        <taxon>Chalcidoidea</taxon>
        <taxon>Pteromalidae</taxon>
        <taxon>Pteromalinae</taxon>
        <taxon>Nasonia</taxon>
    </lineage>
</organism>
<protein>
    <recommendedName>
        <fullName evidence="2">KH homology domain-containing protein 4</fullName>
    </recommendedName>
    <alternativeName>
        <fullName evidence="3">Brings lots of money 7</fullName>
    </alternativeName>
</protein>
<dbReference type="AlphaFoldDB" id="A0A7M7Q2P9"/>
<feature type="compositionally biased region" description="Pro residues" evidence="5">
    <location>
        <begin position="943"/>
        <end position="952"/>
    </location>
</feature>
<sequence>MKKGANAGIRMNSLHVAKAKLKTMDGNNKLMPNSNGGYKGTEMYTTEFEINETPPSARTLLTKGYIQDEINSFSGATVSTRGRFMTEQEKARCPHERPLYLYIQGHTKHNIDLAVQKINDIIKTEHRSSLNRPSRFTNAPPPLMSLHSGVPSVEKICVGIENAPQGFDLRGRIVGAGGANLLYIRGETGATVTLRGRGSQFVDPALGTESPEPLHLCIEHPNPVALQNAKQLAINLIQTMQSELQSYIQQQPPPVQSQQVIQQPSMQQIQQAQFQTMNIGTLGQPNVVTIHQDMIQHPQSSVVSLPATIITATVAGGPGPGHPIPTGVHVPAPQGPMPPTDQPQVQLIGPPPGMNQVQYQIHPGQQLQIQGMPPPGSQNSPQPMTQMYVMSQPPPQQNFMSSSAPINGAVSYVYTQPRPTTPSQSMIEAVNVNLQQPPPSGPMNMNQQPPPPPSLMHMHFPPPFPPNQPPPPISQTYQIQYHQPVQTTVAQGQTQFVIQHGGEHGAPPPQQMQQNHEPPPQGMAPPPPQHMPPQFDGQPPPQMQIHGPPPVSQGYMVPTSQAMPDHNPPLPPPGSEMQHPPDGPVDPGMPPQPVPPPQMVPPPSVNQIQHSMNILTSVPPPSHPPPQAAPWLYQGQPMPQPPQGQIQVQMPPTSVPHHGVPPPEMQPQLQYHPQQVHYQNGQMQSQMHYPVQPPQPQPHFDQTSDIPDHHKGQGVKRRFSDVDGAPEPLMHQMNRPPTQRHGTGRDAGEQQQQQQQQQQHLMHGPPGAGATLPPGERAGGGKQLLMPPPYPDERRNMGQQFAGHNPGCEQPMNGEHGRNVGPGPPPPPPVSHPMGLQPGGQTPWQGHYARYPPNRPPPMPREGEQHHMPYHGAPPPPINMPPPQMRLVQGADGSRSPSQSALPDHPVSAGLEYNHMQPPYTTMKPPAPPPPPSAIPLVQSICNPPPPPPSPPTYTQSRQQQQGGPRGPPMQRYHNHHHPHHHHQPQHHHHPHHHHQVPVSQSPPTSAPPWMN</sequence>
<feature type="compositionally biased region" description="Basic residues" evidence="5">
    <location>
        <begin position="973"/>
        <end position="996"/>
    </location>
</feature>
<dbReference type="InterPro" id="IPR055256">
    <property type="entry name" value="KH_1_KHDC4/BBP-like"/>
</dbReference>
<feature type="compositionally biased region" description="Low complexity" evidence="5">
    <location>
        <begin position="953"/>
        <end position="963"/>
    </location>
</feature>
<dbReference type="CDD" id="cd22385">
    <property type="entry name" value="KH-I_KHDC4_rpt1"/>
    <property type="match status" value="1"/>
</dbReference>
<feature type="compositionally biased region" description="Pro residues" evidence="5">
    <location>
        <begin position="872"/>
        <end position="884"/>
    </location>
</feature>
<dbReference type="InterPro" id="IPR047890">
    <property type="entry name" value="KHDC4_KH-I_first"/>
</dbReference>
<evidence type="ECO:0000256" key="3">
    <source>
        <dbReference type="ARBA" id="ARBA00030267"/>
    </source>
</evidence>
<evidence type="ECO:0000313" key="8">
    <source>
        <dbReference type="EnsemblMetazoa" id="XP_031780889"/>
    </source>
</evidence>
<evidence type="ECO:0000256" key="1">
    <source>
        <dbReference type="ARBA" id="ARBA00006093"/>
    </source>
</evidence>
<comment type="function">
    <text evidence="4">RNA-binding protein involved in pre-mRNA splicing. Interacts with the PRP19C/Prp19 complex/NTC/Nineteen complex which is part of the spliceosome. Involved in regulating splice site selection. Binds preferentially RNA with A/C rich sequences and poly-C stretches.</text>
</comment>
<dbReference type="InterPro" id="IPR036612">
    <property type="entry name" value="KH_dom_type_1_sf"/>
</dbReference>
<dbReference type="SMR" id="A0A7M7Q2P9"/>
<evidence type="ECO:0000256" key="5">
    <source>
        <dbReference type="SAM" id="MobiDB-lite"/>
    </source>
</evidence>
<comment type="similarity">
    <text evidence="1">Belongs to the KHDC4 family.</text>
</comment>
<feature type="compositionally biased region" description="Polar residues" evidence="5">
    <location>
        <begin position="667"/>
        <end position="687"/>
    </location>
</feature>
<feature type="compositionally biased region" description="Pro residues" evidence="5">
    <location>
        <begin position="581"/>
        <end position="604"/>
    </location>
</feature>
<feature type="compositionally biased region" description="Pro residues" evidence="5">
    <location>
        <begin position="618"/>
        <end position="628"/>
    </location>
</feature>
<evidence type="ECO:0000259" key="6">
    <source>
        <dbReference type="Pfam" id="PF22675"/>
    </source>
</evidence>
<proteinExistence type="inferred from homology"/>
<accession>A0A7M7Q2P9</accession>
<feature type="domain" description="KHDC4/BBP-like KH-domain type I" evidence="6">
    <location>
        <begin position="164"/>
        <end position="238"/>
    </location>
</feature>
<dbReference type="EnsemblMetazoa" id="XM_031925029">
    <property type="protein sequence ID" value="XP_031780889"/>
    <property type="gene ID" value="LOC100677829"/>
</dbReference>
<dbReference type="InterPro" id="IPR056149">
    <property type="entry name" value="PRP5/DDX46/KHDC4_KH"/>
</dbReference>
<feature type="compositionally biased region" description="Pro residues" evidence="5">
    <location>
        <begin position="517"/>
        <end position="531"/>
    </location>
</feature>
<dbReference type="Proteomes" id="UP000002358">
    <property type="component" value="Chromosome 2"/>
</dbReference>
<dbReference type="InterPro" id="IPR031121">
    <property type="entry name" value="RIK/BLOM7"/>
</dbReference>
<dbReference type="GO" id="GO:0005634">
    <property type="term" value="C:nucleus"/>
    <property type="evidence" value="ECO:0007669"/>
    <property type="project" value="InterPro"/>
</dbReference>
<feature type="compositionally biased region" description="Polar residues" evidence="5">
    <location>
        <begin position="605"/>
        <end position="616"/>
    </location>
</feature>
<keyword evidence="9" id="KW-1185">Reference proteome</keyword>
<dbReference type="InterPro" id="IPR047889">
    <property type="entry name" value="KHDC4_KH-I_second"/>
</dbReference>
<feature type="compositionally biased region" description="Pro residues" evidence="5">
    <location>
        <begin position="925"/>
        <end position="934"/>
    </location>
</feature>
<feature type="compositionally biased region" description="Low complexity" evidence="5">
    <location>
        <begin position="750"/>
        <end position="775"/>
    </location>
</feature>
<dbReference type="Pfam" id="PF23469">
    <property type="entry name" value="KH_12"/>
    <property type="match status" value="1"/>
</dbReference>
<dbReference type="OrthoDB" id="397265at2759"/>
<dbReference type="PANTHER" id="PTHR15744">
    <property type="entry name" value="BLOM7"/>
    <property type="match status" value="1"/>
</dbReference>
<feature type="compositionally biased region" description="Pro residues" evidence="5">
    <location>
        <begin position="538"/>
        <end position="551"/>
    </location>
</feature>
<feature type="compositionally biased region" description="Low complexity" evidence="5">
    <location>
        <begin position="643"/>
        <end position="652"/>
    </location>
</feature>
<dbReference type="Gene3D" id="3.30.1370.10">
    <property type="entry name" value="K Homology domain, type 1"/>
    <property type="match status" value="2"/>
</dbReference>
<reference evidence="8" key="1">
    <citation type="submission" date="2021-01" db="UniProtKB">
        <authorList>
            <consortium name="EnsemblMetazoa"/>
        </authorList>
    </citation>
    <scope>IDENTIFICATION</scope>
</reference>
<dbReference type="EnsemblMetazoa" id="XM_031925028">
    <property type="protein sequence ID" value="XP_031780888"/>
    <property type="gene ID" value="LOC100677829"/>
</dbReference>
<dbReference type="GeneID" id="100677829"/>
<feature type="region of interest" description="Disordered" evidence="5">
    <location>
        <begin position="499"/>
        <end position="1012"/>
    </location>
</feature>
<evidence type="ECO:0000256" key="2">
    <source>
        <dbReference type="ARBA" id="ARBA00017795"/>
    </source>
</evidence>
<dbReference type="RefSeq" id="XP_031780889.1">
    <property type="nucleotide sequence ID" value="XM_031925029.2"/>
</dbReference>
<dbReference type="InParanoid" id="A0A7M7Q2P9"/>
<dbReference type="GO" id="GO:0003723">
    <property type="term" value="F:RNA binding"/>
    <property type="evidence" value="ECO:0007669"/>
    <property type="project" value="InterPro"/>
</dbReference>
<dbReference type="RefSeq" id="XP_031780888.1">
    <property type="nucleotide sequence ID" value="XM_031925028.2"/>
</dbReference>
<dbReference type="SUPFAM" id="SSF54791">
    <property type="entry name" value="Eukaryotic type KH-domain (KH-domain type I)"/>
    <property type="match status" value="2"/>
</dbReference>
<evidence type="ECO:0000259" key="7">
    <source>
        <dbReference type="Pfam" id="PF23469"/>
    </source>
</evidence>